<dbReference type="InterPro" id="IPR001431">
    <property type="entry name" value="Pept_M16_Zn_BS"/>
</dbReference>
<gene>
    <name evidence="8" type="primary">MAS2</name>
    <name evidence="8" type="ORF">IWQ62_002218</name>
</gene>
<dbReference type="AlphaFoldDB" id="A0A9W8AQU5"/>
<dbReference type="Proteomes" id="UP001150925">
    <property type="component" value="Unassembled WGS sequence"/>
</dbReference>
<dbReference type="InterPro" id="IPR011249">
    <property type="entry name" value="Metalloenz_LuxS/M16"/>
</dbReference>
<comment type="function">
    <text evidence="1">Substrate recognition and binding subunit of the essential mitochondrial processing protease (MPP), which cleaves the mitochondrial sequence off newly imported precursors proteins.</text>
</comment>
<dbReference type="GO" id="GO:0005739">
    <property type="term" value="C:mitochondrion"/>
    <property type="evidence" value="ECO:0007669"/>
    <property type="project" value="TreeGrafter"/>
</dbReference>
<keyword evidence="9" id="KW-1185">Reference proteome</keyword>
<evidence type="ECO:0000259" key="7">
    <source>
        <dbReference type="Pfam" id="PF05193"/>
    </source>
</evidence>
<feature type="domain" description="Peptidase M16 N-terminal" evidence="6">
    <location>
        <begin position="74"/>
        <end position="219"/>
    </location>
</feature>
<dbReference type="Pfam" id="PF00675">
    <property type="entry name" value="Peptidase_M16"/>
    <property type="match status" value="1"/>
</dbReference>
<evidence type="ECO:0000313" key="8">
    <source>
        <dbReference type="EMBL" id="KAJ1966846.1"/>
    </source>
</evidence>
<sequence length="594" mass="65461">MLPWKSTQTVLRSGRWPSHYAYRHSSPSRLGQRYYRSSSCIQHAVSISDIGKAPQSADQDQGGIQLTTLPNGVRVATQNSPGYFCGFGIYLNTGSRYETPNTRGCSHILDRMAFKSTENLDAEKVNEAIESMGGNIQRESSRENIMYQASVFQRDLPRVASMFAEVVRRPCLTQEELEEQKQIVQWELAEIQAKYEQYLPEILHETAYGHNTLGNPLMSSEETLATMTPDKIRNFMKTWFTADRLVVAAIGAPHEQVCDLVQEHYGDMKASPDFTKHTAVPMIRGLPTSSVSTSGTSATAPQAASTLEHNSLLGSFSNTASKIFHRMGSSSATPLPEDPAELTKLPAHYTGGTHFAPIPGSPQTHIHLGFAAPGMNSTAIYTLAVLQILLGGGNSFSAGGPGKGMYSRLYTQVLNRYMFVEGCMAFTYSYRDSSLFGISATTDSSAALPMFEIMVQQLVALLPRFNPRKPYGHFPHPQLAQSPNVQQQYRSATEGLTDVEVSRAKNQLKSSLMMNLESRPIQLEDLGRQIQGFNFALTPQEMCANIDQVTKDDIYELVQHVLASTPTVVAAGEVRELKRRLAGILQAYGLTAPN</sequence>
<dbReference type="Pfam" id="PF05193">
    <property type="entry name" value="Peptidase_M16_C"/>
    <property type="match status" value="1"/>
</dbReference>
<reference evidence="8" key="1">
    <citation type="submission" date="2022-07" db="EMBL/GenBank/DDBJ databases">
        <title>Phylogenomic reconstructions and comparative analyses of Kickxellomycotina fungi.</title>
        <authorList>
            <person name="Reynolds N.K."/>
            <person name="Stajich J.E."/>
            <person name="Barry K."/>
            <person name="Grigoriev I.V."/>
            <person name="Crous P."/>
            <person name="Smith M.E."/>
        </authorList>
    </citation>
    <scope>NUCLEOTIDE SEQUENCE</scope>
    <source>
        <strain evidence="8">RSA 1196</strain>
    </source>
</reference>
<dbReference type="SUPFAM" id="SSF63411">
    <property type="entry name" value="LuxS/MPP-like metallohydrolase"/>
    <property type="match status" value="2"/>
</dbReference>
<dbReference type="EMBL" id="JANBPY010000441">
    <property type="protein sequence ID" value="KAJ1966846.1"/>
    <property type="molecule type" value="Genomic_DNA"/>
</dbReference>
<proteinExistence type="inferred from homology"/>
<comment type="similarity">
    <text evidence="2 5">Belongs to the peptidase M16 family.</text>
</comment>
<keyword evidence="8" id="KW-0378">Hydrolase</keyword>
<dbReference type="InterPro" id="IPR050361">
    <property type="entry name" value="MPP/UQCRC_Complex"/>
</dbReference>
<dbReference type="OrthoDB" id="277191at2759"/>
<dbReference type="GO" id="GO:0006627">
    <property type="term" value="P:protein processing involved in protein targeting to mitochondrion"/>
    <property type="evidence" value="ECO:0007669"/>
    <property type="project" value="TreeGrafter"/>
</dbReference>
<evidence type="ECO:0000256" key="3">
    <source>
        <dbReference type="ARBA" id="ARBA00030006"/>
    </source>
</evidence>
<dbReference type="PANTHER" id="PTHR11851">
    <property type="entry name" value="METALLOPROTEASE"/>
    <property type="match status" value="1"/>
</dbReference>
<feature type="domain" description="Peptidase M16 C-terminal" evidence="7">
    <location>
        <begin position="227"/>
        <end position="461"/>
    </location>
</feature>
<protein>
    <recommendedName>
        <fullName evidence="3">Alpha-MPP</fullName>
    </recommendedName>
    <alternativeName>
        <fullName evidence="4">Inactive zinc metalloprotease alpha</fullName>
    </alternativeName>
</protein>
<evidence type="ECO:0000256" key="1">
    <source>
        <dbReference type="ARBA" id="ARBA00002123"/>
    </source>
</evidence>
<name>A0A9W8AQU5_9FUNG</name>
<dbReference type="InterPro" id="IPR011765">
    <property type="entry name" value="Pept_M16_N"/>
</dbReference>
<dbReference type="PANTHER" id="PTHR11851:SF49">
    <property type="entry name" value="MITOCHONDRIAL-PROCESSING PEPTIDASE SUBUNIT ALPHA"/>
    <property type="match status" value="1"/>
</dbReference>
<dbReference type="PROSITE" id="PS00143">
    <property type="entry name" value="INSULINASE"/>
    <property type="match status" value="1"/>
</dbReference>
<dbReference type="GO" id="GO:0046872">
    <property type="term" value="F:metal ion binding"/>
    <property type="evidence" value="ECO:0007669"/>
    <property type="project" value="InterPro"/>
</dbReference>
<evidence type="ECO:0000256" key="4">
    <source>
        <dbReference type="ARBA" id="ARBA00032315"/>
    </source>
</evidence>
<dbReference type="GO" id="GO:0004222">
    <property type="term" value="F:metalloendopeptidase activity"/>
    <property type="evidence" value="ECO:0007669"/>
    <property type="project" value="InterPro"/>
</dbReference>
<evidence type="ECO:0000256" key="2">
    <source>
        <dbReference type="ARBA" id="ARBA00007261"/>
    </source>
</evidence>
<evidence type="ECO:0000259" key="6">
    <source>
        <dbReference type="Pfam" id="PF00675"/>
    </source>
</evidence>
<comment type="caution">
    <text evidence="8">The sequence shown here is derived from an EMBL/GenBank/DDBJ whole genome shotgun (WGS) entry which is preliminary data.</text>
</comment>
<organism evidence="8 9">
    <name type="scientific">Dispira parvispora</name>
    <dbReference type="NCBI Taxonomy" id="1520584"/>
    <lineage>
        <taxon>Eukaryota</taxon>
        <taxon>Fungi</taxon>
        <taxon>Fungi incertae sedis</taxon>
        <taxon>Zoopagomycota</taxon>
        <taxon>Kickxellomycotina</taxon>
        <taxon>Dimargaritomycetes</taxon>
        <taxon>Dimargaritales</taxon>
        <taxon>Dimargaritaceae</taxon>
        <taxon>Dispira</taxon>
    </lineage>
</organism>
<evidence type="ECO:0000313" key="9">
    <source>
        <dbReference type="Proteomes" id="UP001150925"/>
    </source>
</evidence>
<evidence type="ECO:0000256" key="5">
    <source>
        <dbReference type="RuleBase" id="RU004447"/>
    </source>
</evidence>
<accession>A0A9W8AQU5</accession>
<dbReference type="Gene3D" id="3.30.830.10">
    <property type="entry name" value="Metalloenzyme, LuxS/M16 peptidase-like"/>
    <property type="match status" value="2"/>
</dbReference>
<dbReference type="InterPro" id="IPR007863">
    <property type="entry name" value="Peptidase_M16_C"/>
</dbReference>